<gene>
    <name evidence="1" type="ORF">JCM19296_3603</name>
</gene>
<dbReference type="EMBL" id="BBLG01000017">
    <property type="protein sequence ID" value="GAK77994.1"/>
    <property type="molecule type" value="Genomic_DNA"/>
</dbReference>
<reference evidence="1 2" key="1">
    <citation type="journal article" date="2014" name="Genome Announc.">
        <title>Draft Genome Sequences of Marine Flavobacterium Nonlabens Strains NR17, NR24, NR27, NR32, NR33, and Ara13.</title>
        <authorList>
            <person name="Nakanishi M."/>
            <person name="Meirelles P."/>
            <person name="Suzuki R."/>
            <person name="Takatani N."/>
            <person name="Mino S."/>
            <person name="Suda W."/>
            <person name="Oshima K."/>
            <person name="Hattori M."/>
            <person name="Ohkuma M."/>
            <person name="Hosokawa M."/>
            <person name="Miyashita K."/>
            <person name="Thompson F.L."/>
            <person name="Niwa A."/>
            <person name="Sawabe T."/>
            <person name="Sawabe T."/>
        </authorList>
    </citation>
    <scope>NUCLEOTIDE SEQUENCE [LARGE SCALE GENOMIC DNA]</scope>
    <source>
        <strain evidence="2">JCM19296</strain>
    </source>
</reference>
<evidence type="ECO:0000313" key="1">
    <source>
        <dbReference type="EMBL" id="GAK77994.1"/>
    </source>
</evidence>
<accession>A0A081DGE8</accession>
<dbReference type="AlphaFoldDB" id="A0A081DGE8"/>
<name>A0A081DGE8_NONUL</name>
<evidence type="ECO:0000313" key="2">
    <source>
        <dbReference type="Proteomes" id="UP000028980"/>
    </source>
</evidence>
<protein>
    <submittedName>
        <fullName evidence="1">Uncharacterized protein</fullName>
    </submittedName>
</protein>
<dbReference type="Proteomes" id="UP000028980">
    <property type="component" value="Unassembled WGS sequence"/>
</dbReference>
<sequence length="101" mass="12092">MSDLLPQIQEKLESRHHVFAIYKNQVNKDLERSGFETIEENNPKEFLMELASLLNEAIEDSNPKLQQLYYLADVQERHLQHGIILGFINREWIKIQFRLRQ</sequence>
<organism evidence="1 2">
    <name type="scientific">Nonlabens ulvanivorans</name>
    <name type="common">Persicivirga ulvanivorans</name>
    <dbReference type="NCBI Taxonomy" id="906888"/>
    <lineage>
        <taxon>Bacteria</taxon>
        <taxon>Pseudomonadati</taxon>
        <taxon>Bacteroidota</taxon>
        <taxon>Flavobacteriia</taxon>
        <taxon>Flavobacteriales</taxon>
        <taxon>Flavobacteriaceae</taxon>
        <taxon>Nonlabens</taxon>
    </lineage>
</organism>
<comment type="caution">
    <text evidence="1">The sequence shown here is derived from an EMBL/GenBank/DDBJ whole genome shotgun (WGS) entry which is preliminary data.</text>
</comment>
<proteinExistence type="predicted"/>